<reference evidence="2" key="1">
    <citation type="journal article" date="2020" name="Sci. Rep.">
        <title>Chromosome-scale genome assembly for the duckweed Spirodela intermedia, integrating cytogenetic maps, PacBio and Oxford Nanopore libraries.</title>
        <authorList>
            <person name="Hoang P.T.N."/>
            <person name="Fiebig A."/>
            <person name="Novak P."/>
            <person name="Macas J."/>
            <person name="Cao H.X."/>
            <person name="Stepanenko A."/>
            <person name="Chen G."/>
            <person name="Borisjuk N."/>
            <person name="Scholz U."/>
            <person name="Schubert I."/>
        </authorList>
    </citation>
    <scope>NUCLEOTIDE SEQUENCE [LARGE SCALE GENOMIC DNA]</scope>
</reference>
<accession>A0ABN7E8V9</accession>
<evidence type="ECO:0000313" key="2">
    <source>
        <dbReference type="Proteomes" id="UP001189122"/>
    </source>
</evidence>
<gene>
    <name evidence="1" type="ORF">SI7747_UN020498</name>
</gene>
<comment type="caution">
    <text evidence="1">The sequence shown here is derived from an EMBL/GenBank/DDBJ whole genome shotgun (WGS) entry which is preliminary data.</text>
</comment>
<organism evidence="1 2">
    <name type="scientific">Spirodela intermedia</name>
    <name type="common">Intermediate duckweed</name>
    <dbReference type="NCBI Taxonomy" id="51605"/>
    <lineage>
        <taxon>Eukaryota</taxon>
        <taxon>Viridiplantae</taxon>
        <taxon>Streptophyta</taxon>
        <taxon>Embryophyta</taxon>
        <taxon>Tracheophyta</taxon>
        <taxon>Spermatophyta</taxon>
        <taxon>Magnoliopsida</taxon>
        <taxon>Liliopsida</taxon>
        <taxon>Araceae</taxon>
        <taxon>Lemnoideae</taxon>
        <taxon>Spirodela</taxon>
    </lineage>
</organism>
<sequence>MTWVVEVVSGSCHPAERKNSDFATLRRLSPDGEELDGGEARVRSFILRSAQQEEALHCIWYALKRWRLVSPWIVLFLTTACSSINWR</sequence>
<keyword evidence="2" id="KW-1185">Reference proteome</keyword>
<name>A0ABN7E8V9_SPIIN</name>
<dbReference type="Proteomes" id="UP001189122">
    <property type="component" value="Unassembled WGS sequence"/>
</dbReference>
<dbReference type="EMBL" id="CACRZD030000080">
    <property type="protein sequence ID" value="CAA6674140.1"/>
    <property type="molecule type" value="Genomic_DNA"/>
</dbReference>
<evidence type="ECO:0000313" key="1">
    <source>
        <dbReference type="EMBL" id="CAA6674140.1"/>
    </source>
</evidence>
<protein>
    <submittedName>
        <fullName evidence="1">Uncharacterized protein</fullName>
    </submittedName>
</protein>
<proteinExistence type="predicted"/>